<feature type="region of interest" description="Disordered" evidence="1">
    <location>
        <begin position="1"/>
        <end position="56"/>
    </location>
</feature>
<feature type="region of interest" description="Disordered" evidence="1">
    <location>
        <begin position="198"/>
        <end position="226"/>
    </location>
</feature>
<feature type="compositionally biased region" description="Low complexity" evidence="1">
    <location>
        <begin position="247"/>
        <end position="280"/>
    </location>
</feature>
<dbReference type="Proteomes" id="UP000242715">
    <property type="component" value="Unassembled WGS sequence"/>
</dbReference>
<evidence type="ECO:0000313" key="2">
    <source>
        <dbReference type="EMBL" id="GAU39127.1"/>
    </source>
</evidence>
<dbReference type="PANTHER" id="PTHR48038">
    <property type="entry name" value="RIBONUCLEOPROTEIN RB97D"/>
    <property type="match status" value="1"/>
</dbReference>
<accession>A0A2Z6P907</accession>
<feature type="compositionally biased region" description="Polar residues" evidence="1">
    <location>
        <begin position="307"/>
        <end position="320"/>
    </location>
</feature>
<feature type="compositionally biased region" description="Polar residues" evidence="1">
    <location>
        <begin position="101"/>
        <end position="122"/>
    </location>
</feature>
<evidence type="ECO:0000256" key="1">
    <source>
        <dbReference type="SAM" id="MobiDB-lite"/>
    </source>
</evidence>
<dbReference type="EMBL" id="DF973745">
    <property type="protein sequence ID" value="GAU39127.1"/>
    <property type="molecule type" value="Genomic_DNA"/>
</dbReference>
<feature type="region of interest" description="Disordered" evidence="1">
    <location>
        <begin position="83"/>
        <end position="122"/>
    </location>
</feature>
<name>A0A2Z6P907_TRISU</name>
<feature type="region of interest" description="Disordered" evidence="1">
    <location>
        <begin position="242"/>
        <end position="320"/>
    </location>
</feature>
<proteinExistence type="predicted"/>
<dbReference type="OrthoDB" id="5970at2759"/>
<evidence type="ECO:0000313" key="3">
    <source>
        <dbReference type="Proteomes" id="UP000242715"/>
    </source>
</evidence>
<organism evidence="2 3">
    <name type="scientific">Trifolium subterraneum</name>
    <name type="common">Subterranean clover</name>
    <dbReference type="NCBI Taxonomy" id="3900"/>
    <lineage>
        <taxon>Eukaryota</taxon>
        <taxon>Viridiplantae</taxon>
        <taxon>Streptophyta</taxon>
        <taxon>Embryophyta</taxon>
        <taxon>Tracheophyta</taxon>
        <taxon>Spermatophyta</taxon>
        <taxon>Magnoliopsida</taxon>
        <taxon>eudicotyledons</taxon>
        <taxon>Gunneridae</taxon>
        <taxon>Pentapetalae</taxon>
        <taxon>rosids</taxon>
        <taxon>fabids</taxon>
        <taxon>Fabales</taxon>
        <taxon>Fabaceae</taxon>
        <taxon>Papilionoideae</taxon>
        <taxon>50 kb inversion clade</taxon>
        <taxon>NPAAA clade</taxon>
        <taxon>Hologalegina</taxon>
        <taxon>IRL clade</taxon>
        <taxon>Trifolieae</taxon>
        <taxon>Trifolium</taxon>
    </lineage>
</organism>
<protein>
    <submittedName>
        <fullName evidence="2">Uncharacterized protein</fullName>
    </submittedName>
</protein>
<feature type="compositionally biased region" description="Basic and acidic residues" evidence="1">
    <location>
        <begin position="1"/>
        <end position="37"/>
    </location>
</feature>
<dbReference type="AlphaFoldDB" id="A0A2Z6P907"/>
<feature type="compositionally biased region" description="Basic and acidic residues" evidence="1">
    <location>
        <begin position="198"/>
        <end position="209"/>
    </location>
</feature>
<dbReference type="PANTHER" id="PTHR48038:SF2">
    <property type="entry name" value="OS02G0536400 PROTEIN"/>
    <property type="match status" value="1"/>
</dbReference>
<sequence length="520" mass="57833">MSIVERGKSDYVSGEKRGYNEDGFMDCDREDKDRGGDFPDEGGGVVPNQEEDGKWVEPTHDLAIDCGNGNTLEFDRYEPSRCYDRKNDKDYSGGSAKVHSQENVGRSRTQIGEETSNHPNGSKFQQICGEIGHKMQNFRKEHSLQRRYNRSELDDGKDDKIYKRLRVEDDMWRVSGSQHDCEPLKNVSSLVTKEADKYQRKEYGGEKQSKNIIESPKRSRAKISRQSVSSSLLSDCSAYRPLTHSQSSKSLPRSTSYSRSRSVSSRAHSSSPKSRSSSKSQNCKGKQLHSMRSSSPTSLSASLNQSLPSSPNEIQFNSKSSSTDAAAAAFEPVDHLVAQGQQIGSTMDLENLQSKDSGIAVNGQATVSTTAVDVIEKDQHEQEDNNENLIKPIVAGNLSPIRVKEAGGIQNSGTLMMDTTEVKPTLETHINSSSGCSTIISTEEMCMVLSKSGLDLPEGHEIKLKMHDFLGAARLWPWYIIYYRRLKKGPISIENYARRVAQNQEFGIVDKYIRSSSGWG</sequence>
<reference evidence="3" key="1">
    <citation type="journal article" date="2017" name="Front. Plant Sci.">
        <title>Climate Clever Clovers: New Paradigm to Reduce the Environmental Footprint of Ruminants by Breeding Low Methanogenic Forages Utilizing Haplotype Variation.</title>
        <authorList>
            <person name="Kaur P."/>
            <person name="Appels R."/>
            <person name="Bayer P.E."/>
            <person name="Keeble-Gagnere G."/>
            <person name="Wang J."/>
            <person name="Hirakawa H."/>
            <person name="Shirasawa K."/>
            <person name="Vercoe P."/>
            <person name="Stefanova K."/>
            <person name="Durmic Z."/>
            <person name="Nichols P."/>
            <person name="Revell C."/>
            <person name="Isobe S.N."/>
            <person name="Edwards D."/>
            <person name="Erskine W."/>
        </authorList>
    </citation>
    <scope>NUCLEOTIDE SEQUENCE [LARGE SCALE GENOMIC DNA]</scope>
    <source>
        <strain evidence="3">cv. Daliak</strain>
    </source>
</reference>
<feature type="compositionally biased region" description="Low complexity" evidence="1">
    <location>
        <begin position="288"/>
        <end position="306"/>
    </location>
</feature>
<keyword evidence="3" id="KW-1185">Reference proteome</keyword>
<gene>
    <name evidence="2" type="ORF">TSUD_23060</name>
</gene>